<keyword evidence="1" id="KW-0472">Membrane</keyword>
<gene>
    <name evidence="2" type="ORF">LPAF129_06960</name>
</gene>
<reference evidence="2" key="1">
    <citation type="journal article" date="2022" name="Int. J. Syst. Evol. Microbiol.">
        <title>A novel species of lactic acid bacteria, Ligilactobacillus pabuli sp. nov., isolated from alfalfa silage.</title>
        <authorList>
            <person name="Tohno M."/>
            <person name="Tanizawa Y."/>
            <person name="Sawada H."/>
            <person name="Sakamoto M."/>
            <person name="Ohkuma M."/>
            <person name="Kobayashi H."/>
        </authorList>
    </citation>
    <scope>NUCLEOTIDE SEQUENCE</scope>
    <source>
        <strain evidence="2">AF129</strain>
    </source>
</reference>
<evidence type="ECO:0000313" key="3">
    <source>
        <dbReference type="Proteomes" id="UP001055149"/>
    </source>
</evidence>
<keyword evidence="1" id="KW-0812">Transmembrane</keyword>
<feature type="transmembrane region" description="Helical" evidence="1">
    <location>
        <begin position="82"/>
        <end position="102"/>
    </location>
</feature>
<feature type="transmembrane region" description="Helical" evidence="1">
    <location>
        <begin position="324"/>
        <end position="344"/>
    </location>
</feature>
<evidence type="ECO:0008006" key="4">
    <source>
        <dbReference type="Google" id="ProtNLM"/>
    </source>
</evidence>
<feature type="transmembrane region" description="Helical" evidence="1">
    <location>
        <begin position="374"/>
        <end position="391"/>
    </location>
</feature>
<feature type="transmembrane region" description="Helical" evidence="1">
    <location>
        <begin position="122"/>
        <end position="143"/>
    </location>
</feature>
<keyword evidence="1" id="KW-1133">Transmembrane helix</keyword>
<protein>
    <recommendedName>
        <fullName evidence="4">Polymerase</fullName>
    </recommendedName>
</protein>
<dbReference type="EMBL" id="BQXH01000005">
    <property type="protein sequence ID" value="GKS81011.1"/>
    <property type="molecule type" value="Genomic_DNA"/>
</dbReference>
<evidence type="ECO:0000256" key="1">
    <source>
        <dbReference type="SAM" id="Phobius"/>
    </source>
</evidence>
<dbReference type="Proteomes" id="UP001055149">
    <property type="component" value="Unassembled WGS sequence"/>
</dbReference>
<feature type="transmembrane region" description="Helical" evidence="1">
    <location>
        <begin position="215"/>
        <end position="235"/>
    </location>
</feature>
<organism evidence="2 3">
    <name type="scientific">Ligilactobacillus pabuli</name>
    <dbReference type="NCBI Taxonomy" id="2886039"/>
    <lineage>
        <taxon>Bacteria</taxon>
        <taxon>Bacillati</taxon>
        <taxon>Bacillota</taxon>
        <taxon>Bacilli</taxon>
        <taxon>Lactobacillales</taxon>
        <taxon>Lactobacillaceae</taxon>
        <taxon>Ligilactobacillus</taxon>
    </lineage>
</organism>
<keyword evidence="3" id="KW-1185">Reference proteome</keyword>
<feature type="transmembrane region" description="Helical" evidence="1">
    <location>
        <begin position="188"/>
        <end position="209"/>
    </location>
</feature>
<proteinExistence type="predicted"/>
<sequence>MDYQIVNEKLLFIRKKWQFIGENFYLLALIVYILSQFLPGTMFPSLLPSDLLYRITQVSGFLVILKMGLFDFEIKDGKWKNWLIYILLGLILWKSCADAYQYNLYYYYLFVLGAQNIDYKKLLKIFLITMSLLVVVTIIAAKLHIIPGLTMGRFGTPTIRYALGMIYPSDLAARAFYLMLAYCVFKRFSFNVAEYVGCFAWTLFIYFITDTKLDLILMLLVILAVMIYPYLITVFEFLGAKIVVAGTLFVTGVSVLMAYFYNSANPIFNLLDRILSGRLKYGHAAFEKYNVTVYGQFIRQNGNGGIHSPILDYFFIDSSYVKHLMMNGLIAFTVIMVIICVLILRNMQVKAYSLVLYTLFMVISSIIDQHMLEISFNFVFIALLADTSYFVNNLPRKSKLNGEEIK</sequence>
<accession>A0ABQ5JJV7</accession>
<feature type="transmembrane region" description="Helical" evidence="1">
    <location>
        <begin position="20"/>
        <end position="39"/>
    </location>
</feature>
<dbReference type="RefSeq" id="WP_244054786.1">
    <property type="nucleotide sequence ID" value="NZ_BQXH01000005.1"/>
</dbReference>
<comment type="caution">
    <text evidence="2">The sequence shown here is derived from an EMBL/GenBank/DDBJ whole genome shotgun (WGS) entry which is preliminary data.</text>
</comment>
<feature type="transmembrane region" description="Helical" evidence="1">
    <location>
        <begin position="351"/>
        <end position="368"/>
    </location>
</feature>
<evidence type="ECO:0000313" key="2">
    <source>
        <dbReference type="EMBL" id="GKS81011.1"/>
    </source>
</evidence>
<feature type="transmembrane region" description="Helical" evidence="1">
    <location>
        <begin position="242"/>
        <end position="261"/>
    </location>
</feature>
<name>A0ABQ5JJV7_9LACO</name>